<evidence type="ECO:0000256" key="2">
    <source>
        <dbReference type="ARBA" id="ARBA00005179"/>
    </source>
</evidence>
<keyword evidence="5 9" id="KW-0479">Metal-binding</keyword>
<keyword evidence="4 9" id="KW-0349">Heme</keyword>
<dbReference type="GO" id="GO:0020037">
    <property type="term" value="F:heme binding"/>
    <property type="evidence" value="ECO:0007669"/>
    <property type="project" value="InterPro"/>
</dbReference>
<dbReference type="HOGENOM" id="CLU_001570_2_3_1"/>
<name>A0A0C2W1G6_AMAMK</name>
<organism evidence="11 12">
    <name type="scientific">Amanita muscaria (strain Koide BX008)</name>
    <dbReference type="NCBI Taxonomy" id="946122"/>
    <lineage>
        <taxon>Eukaryota</taxon>
        <taxon>Fungi</taxon>
        <taxon>Dikarya</taxon>
        <taxon>Basidiomycota</taxon>
        <taxon>Agaricomycotina</taxon>
        <taxon>Agaricomycetes</taxon>
        <taxon>Agaricomycetidae</taxon>
        <taxon>Agaricales</taxon>
        <taxon>Pluteineae</taxon>
        <taxon>Amanitaceae</taxon>
        <taxon>Amanita</taxon>
    </lineage>
</organism>
<evidence type="ECO:0000256" key="4">
    <source>
        <dbReference type="ARBA" id="ARBA00022617"/>
    </source>
</evidence>
<protein>
    <recommendedName>
        <fullName evidence="13">Cytochrome P450</fullName>
    </recommendedName>
</protein>
<dbReference type="SUPFAM" id="SSF48264">
    <property type="entry name" value="Cytochrome P450"/>
    <property type="match status" value="1"/>
</dbReference>
<dbReference type="InterPro" id="IPR002401">
    <property type="entry name" value="Cyt_P450_E_grp-I"/>
</dbReference>
<dbReference type="PANTHER" id="PTHR46300:SF7">
    <property type="entry name" value="P450, PUTATIVE (EUROFUNG)-RELATED"/>
    <property type="match status" value="1"/>
</dbReference>
<dbReference type="InterPro" id="IPR001128">
    <property type="entry name" value="Cyt_P450"/>
</dbReference>
<dbReference type="Proteomes" id="UP000054549">
    <property type="component" value="Unassembled WGS sequence"/>
</dbReference>
<proteinExistence type="inferred from homology"/>
<dbReference type="InterPro" id="IPR036396">
    <property type="entry name" value="Cyt_P450_sf"/>
</dbReference>
<evidence type="ECO:0000256" key="9">
    <source>
        <dbReference type="PIRSR" id="PIRSR602401-1"/>
    </source>
</evidence>
<keyword evidence="12" id="KW-1185">Reference proteome</keyword>
<evidence type="ECO:0000256" key="3">
    <source>
        <dbReference type="ARBA" id="ARBA00010617"/>
    </source>
</evidence>
<dbReference type="Pfam" id="PF00067">
    <property type="entry name" value="p450"/>
    <property type="match status" value="1"/>
</dbReference>
<dbReference type="PANTHER" id="PTHR46300">
    <property type="entry name" value="P450, PUTATIVE (EUROFUNG)-RELATED-RELATED"/>
    <property type="match status" value="1"/>
</dbReference>
<dbReference type="InterPro" id="IPR017972">
    <property type="entry name" value="Cyt_P450_CS"/>
</dbReference>
<evidence type="ECO:0000256" key="10">
    <source>
        <dbReference type="RuleBase" id="RU000461"/>
    </source>
</evidence>
<keyword evidence="8 10" id="KW-0503">Monooxygenase</keyword>
<accession>A0A0C2W1G6</accession>
<dbReference type="OrthoDB" id="2789670at2759"/>
<evidence type="ECO:0000256" key="8">
    <source>
        <dbReference type="ARBA" id="ARBA00023033"/>
    </source>
</evidence>
<comment type="cofactor">
    <cofactor evidence="1 9">
        <name>heme</name>
        <dbReference type="ChEBI" id="CHEBI:30413"/>
    </cofactor>
</comment>
<dbReference type="InParanoid" id="A0A0C2W1G6"/>
<keyword evidence="7 9" id="KW-0408">Iron</keyword>
<evidence type="ECO:0000256" key="1">
    <source>
        <dbReference type="ARBA" id="ARBA00001971"/>
    </source>
</evidence>
<evidence type="ECO:0000256" key="7">
    <source>
        <dbReference type="ARBA" id="ARBA00023004"/>
    </source>
</evidence>
<dbReference type="GO" id="GO:0004497">
    <property type="term" value="F:monooxygenase activity"/>
    <property type="evidence" value="ECO:0007669"/>
    <property type="project" value="UniProtKB-KW"/>
</dbReference>
<dbReference type="CDD" id="cd11065">
    <property type="entry name" value="CYP64-like"/>
    <property type="match status" value="1"/>
</dbReference>
<dbReference type="GO" id="GO:0005506">
    <property type="term" value="F:iron ion binding"/>
    <property type="evidence" value="ECO:0007669"/>
    <property type="project" value="InterPro"/>
</dbReference>
<feature type="binding site" description="axial binding residue" evidence="9">
    <location>
        <position position="356"/>
    </location>
    <ligand>
        <name>heme</name>
        <dbReference type="ChEBI" id="CHEBI:30413"/>
    </ligand>
    <ligandPart>
        <name>Fe</name>
        <dbReference type="ChEBI" id="CHEBI:18248"/>
    </ligandPart>
</feature>
<comment type="similarity">
    <text evidence="3 10">Belongs to the cytochrome P450 family.</text>
</comment>
<dbReference type="EMBL" id="KN818592">
    <property type="protein sequence ID" value="KIL54957.1"/>
    <property type="molecule type" value="Genomic_DNA"/>
</dbReference>
<evidence type="ECO:0008006" key="13">
    <source>
        <dbReference type="Google" id="ProtNLM"/>
    </source>
</evidence>
<dbReference type="AlphaFoldDB" id="A0A0C2W1G6"/>
<gene>
    <name evidence="11" type="ORF">M378DRAFT_173929</name>
</gene>
<dbReference type="GO" id="GO:0016705">
    <property type="term" value="F:oxidoreductase activity, acting on paired donors, with incorporation or reduction of molecular oxygen"/>
    <property type="evidence" value="ECO:0007669"/>
    <property type="project" value="InterPro"/>
</dbReference>
<reference evidence="11 12" key="1">
    <citation type="submission" date="2014-04" db="EMBL/GenBank/DDBJ databases">
        <title>Evolutionary Origins and Diversification of the Mycorrhizal Mutualists.</title>
        <authorList>
            <consortium name="DOE Joint Genome Institute"/>
            <consortium name="Mycorrhizal Genomics Consortium"/>
            <person name="Kohler A."/>
            <person name="Kuo A."/>
            <person name="Nagy L.G."/>
            <person name="Floudas D."/>
            <person name="Copeland A."/>
            <person name="Barry K.W."/>
            <person name="Cichocki N."/>
            <person name="Veneault-Fourrey C."/>
            <person name="LaButti K."/>
            <person name="Lindquist E.A."/>
            <person name="Lipzen A."/>
            <person name="Lundell T."/>
            <person name="Morin E."/>
            <person name="Murat C."/>
            <person name="Riley R."/>
            <person name="Ohm R."/>
            <person name="Sun H."/>
            <person name="Tunlid A."/>
            <person name="Henrissat B."/>
            <person name="Grigoriev I.V."/>
            <person name="Hibbett D.S."/>
            <person name="Martin F."/>
        </authorList>
    </citation>
    <scope>NUCLEOTIDE SEQUENCE [LARGE SCALE GENOMIC DNA]</scope>
    <source>
        <strain evidence="11 12">Koide BX008</strain>
    </source>
</reference>
<evidence type="ECO:0000256" key="6">
    <source>
        <dbReference type="ARBA" id="ARBA00023002"/>
    </source>
</evidence>
<evidence type="ECO:0000313" key="12">
    <source>
        <dbReference type="Proteomes" id="UP000054549"/>
    </source>
</evidence>
<sequence>MEDIVELLEKRSANYADRPTLNLFDLLYGTKMTGFLHYGPTLKKHRRLMDEALNKDVLPSYHHVFTEKVHILLDQFLRQPDLFREHIGELGASITMSIAYGYDVTPGVKDHFVKPAEFAINTGLDLAIPGRTLLSVFGFLCYIPPWIPGAYTQRLCADVREAAMLTREAPYQYVKQKMEAGTAKDCVLVRVLERDSGDLGGVEDEEMLKNFMMTFYFGGVETMNVSMSNFMLAMTLHTHVQRTAQEDIDKVVGSHGLPSYEHRASLPYVEALYREVNRWRPVAPSSVPRATIKDDIYKGYYIPKGTIVLPNTWALTRNEDKYLDPESFKPVRFLNLDGTLNDDTVSYAFGSGRRICPGRYMADDVVWLMMVTVLATFNISKARDDETGNEIDVDADACTDGLSSHPLPFKCSIVRRSEHAEALVRNALGAT</sequence>
<evidence type="ECO:0000313" key="11">
    <source>
        <dbReference type="EMBL" id="KIL54957.1"/>
    </source>
</evidence>
<comment type="pathway">
    <text evidence="2">Secondary metabolite biosynthesis.</text>
</comment>
<dbReference type="Gene3D" id="1.10.630.10">
    <property type="entry name" value="Cytochrome P450"/>
    <property type="match status" value="1"/>
</dbReference>
<dbReference type="PRINTS" id="PR00463">
    <property type="entry name" value="EP450I"/>
</dbReference>
<evidence type="ECO:0000256" key="5">
    <source>
        <dbReference type="ARBA" id="ARBA00022723"/>
    </source>
</evidence>
<dbReference type="InterPro" id="IPR050364">
    <property type="entry name" value="Cytochrome_P450_fung"/>
</dbReference>
<keyword evidence="6 10" id="KW-0560">Oxidoreductase</keyword>
<dbReference type="PROSITE" id="PS00086">
    <property type="entry name" value="CYTOCHROME_P450"/>
    <property type="match status" value="1"/>
</dbReference>
<dbReference type="STRING" id="946122.A0A0C2W1G6"/>